<name>A0ABU7SFA1_9ACTN</name>
<dbReference type="EMBL" id="JAZGQL010000012">
    <property type="protein sequence ID" value="MEE6308635.1"/>
    <property type="molecule type" value="Genomic_DNA"/>
</dbReference>
<organism evidence="1 2">
    <name type="scientific">Plantactinospora veratri</name>
    <dbReference type="NCBI Taxonomy" id="1436122"/>
    <lineage>
        <taxon>Bacteria</taxon>
        <taxon>Bacillati</taxon>
        <taxon>Actinomycetota</taxon>
        <taxon>Actinomycetes</taxon>
        <taxon>Micromonosporales</taxon>
        <taxon>Micromonosporaceae</taxon>
        <taxon>Plantactinospora</taxon>
    </lineage>
</organism>
<evidence type="ECO:0000313" key="1">
    <source>
        <dbReference type="EMBL" id="MEE6308635.1"/>
    </source>
</evidence>
<dbReference type="PANTHER" id="PTHR45947">
    <property type="entry name" value="SULFOQUINOVOSYL TRANSFERASE SQD2"/>
    <property type="match status" value="1"/>
</dbReference>
<keyword evidence="1" id="KW-0328">Glycosyltransferase</keyword>
<keyword evidence="1" id="KW-0808">Transferase</keyword>
<reference evidence="1 2" key="1">
    <citation type="submission" date="2024-01" db="EMBL/GenBank/DDBJ databases">
        <title>Genome insights into Plantactinospora veratri sp. nov.</title>
        <authorList>
            <person name="Wang L."/>
        </authorList>
    </citation>
    <scope>NUCLEOTIDE SEQUENCE [LARGE SCALE GENOMIC DNA]</scope>
    <source>
        <strain evidence="1 2">NEAU-FHS4</strain>
    </source>
</reference>
<dbReference type="PANTHER" id="PTHR45947:SF3">
    <property type="entry name" value="SULFOQUINOVOSYL TRANSFERASE SQD2"/>
    <property type="match status" value="1"/>
</dbReference>
<keyword evidence="2" id="KW-1185">Reference proteome</keyword>
<gene>
    <name evidence="1" type="ORF">V1634_17540</name>
</gene>
<dbReference type="Pfam" id="PF13692">
    <property type="entry name" value="Glyco_trans_1_4"/>
    <property type="match status" value="1"/>
</dbReference>
<dbReference type="Proteomes" id="UP001339911">
    <property type="component" value="Unassembled WGS sequence"/>
</dbReference>
<proteinExistence type="predicted"/>
<dbReference type="EC" id="2.4.-.-" evidence="1"/>
<sequence>MKVIVSTESRFVRTPDGAVWTHDGPTRRFFARYLSSFDQVGVLARVAEVTAPPDDARRVDGDGISVCPVPYYVGPRQYLRRRAAILRAVRQAAASADAVIVRAPSPIGTLLVSARRRIGSPYAIEVVGDPFDVFAPGVVEHPLRPLLRRRYVAAMRQHCATATGVAYVTEAYLQARYPAAPGAVTASYSSVDLPAEAYVPAPRGVDRCRQARTLISVGSLEQMYKGIDTLIRALPPLAAAGPPVRLVHLGDGRYRPRLERLATDLGVRRQVHFTGTISAATEVRRQLDAADLFVMPSRTEGLPKALIEAMARGLPAVATSVGGIPELLPPEDLVAADDVAGLARLIGAHLTRPDRMSIASARNLARSRAYLDEELTRRRDGFYREVRDAVDLAASGGR</sequence>
<evidence type="ECO:0000313" key="2">
    <source>
        <dbReference type="Proteomes" id="UP001339911"/>
    </source>
</evidence>
<dbReference type="GO" id="GO:0016757">
    <property type="term" value="F:glycosyltransferase activity"/>
    <property type="evidence" value="ECO:0007669"/>
    <property type="project" value="UniProtKB-KW"/>
</dbReference>
<dbReference type="CDD" id="cd03801">
    <property type="entry name" value="GT4_PimA-like"/>
    <property type="match status" value="1"/>
</dbReference>
<dbReference type="RefSeq" id="WP_331208912.1">
    <property type="nucleotide sequence ID" value="NZ_JAZGQL010000012.1"/>
</dbReference>
<dbReference type="SUPFAM" id="SSF53756">
    <property type="entry name" value="UDP-Glycosyltransferase/glycogen phosphorylase"/>
    <property type="match status" value="1"/>
</dbReference>
<protein>
    <submittedName>
        <fullName evidence="1">Glycosyltransferase family 4 protein</fullName>
        <ecNumber evidence="1">2.4.-.-</ecNumber>
    </submittedName>
</protein>
<accession>A0ABU7SFA1</accession>
<dbReference type="Gene3D" id="3.40.50.2000">
    <property type="entry name" value="Glycogen Phosphorylase B"/>
    <property type="match status" value="2"/>
</dbReference>
<comment type="caution">
    <text evidence="1">The sequence shown here is derived from an EMBL/GenBank/DDBJ whole genome shotgun (WGS) entry which is preliminary data.</text>
</comment>
<dbReference type="InterPro" id="IPR050194">
    <property type="entry name" value="Glycosyltransferase_grp1"/>
</dbReference>